<gene>
    <name evidence="5 6" type="primary">LOC109473979</name>
</gene>
<dbReference type="AlphaFoldDB" id="A0A6P4YJX1"/>
<dbReference type="RefSeq" id="XP_019629730.1">
    <property type="nucleotide sequence ID" value="XM_019774171.1"/>
</dbReference>
<organism evidence="4 5">
    <name type="scientific">Branchiostoma belcheri</name>
    <name type="common">Amphioxus</name>
    <dbReference type="NCBI Taxonomy" id="7741"/>
    <lineage>
        <taxon>Eukaryota</taxon>
        <taxon>Metazoa</taxon>
        <taxon>Chordata</taxon>
        <taxon>Cephalochordata</taxon>
        <taxon>Leptocardii</taxon>
        <taxon>Amphioxiformes</taxon>
        <taxon>Branchiostomatidae</taxon>
        <taxon>Branchiostoma</taxon>
    </lineage>
</organism>
<comment type="catalytic activity">
    <reaction evidence="2">
        <text>a (3E)-enoyl-CoA = a 4-saturated (2E)-enoyl-CoA</text>
        <dbReference type="Rhea" id="RHEA:45228"/>
        <dbReference type="ChEBI" id="CHEBI:58521"/>
        <dbReference type="ChEBI" id="CHEBI:85097"/>
        <dbReference type="EC" id="5.3.3.8"/>
    </reaction>
</comment>
<dbReference type="InterPro" id="IPR001753">
    <property type="entry name" value="Enoyl-CoA_hydra/iso"/>
</dbReference>
<dbReference type="RefSeq" id="XP_019629731.1">
    <property type="nucleotide sequence ID" value="XM_019774172.1"/>
</dbReference>
<name>A0A6P4YJX1_BRABE</name>
<accession>A0A6P4YJX1</accession>
<evidence type="ECO:0000256" key="1">
    <source>
        <dbReference type="ARBA" id="ARBA00000452"/>
    </source>
</evidence>
<dbReference type="CDD" id="cd06558">
    <property type="entry name" value="crotonase-like"/>
    <property type="match status" value="1"/>
</dbReference>
<dbReference type="KEGG" id="bbel:109473979"/>
<dbReference type="GeneID" id="109473979"/>
<dbReference type="Pfam" id="PF00378">
    <property type="entry name" value="ECH_1"/>
    <property type="match status" value="1"/>
</dbReference>
<dbReference type="GO" id="GO:0005777">
    <property type="term" value="C:peroxisome"/>
    <property type="evidence" value="ECO:0007669"/>
    <property type="project" value="TreeGrafter"/>
</dbReference>
<dbReference type="SUPFAM" id="SSF52096">
    <property type="entry name" value="ClpP/crotonase"/>
    <property type="match status" value="1"/>
</dbReference>
<dbReference type="Gene3D" id="3.90.226.10">
    <property type="entry name" value="2-enoyl-CoA Hydratase, Chain A, domain 1"/>
    <property type="match status" value="1"/>
</dbReference>
<comment type="catalytic activity">
    <reaction evidence="1">
        <text>a (3Z)-enoyl-CoA = a 4-saturated (2E)-enoyl-CoA</text>
        <dbReference type="Rhea" id="RHEA:45900"/>
        <dbReference type="ChEBI" id="CHEBI:85097"/>
        <dbReference type="ChEBI" id="CHEBI:85489"/>
        <dbReference type="EC" id="5.3.3.8"/>
    </reaction>
</comment>
<dbReference type="PANTHER" id="PTHR11941:SF75">
    <property type="entry name" value="ENOYL-COA HYDRATASE_ISOMERASE FAMILY PROTEIN"/>
    <property type="match status" value="1"/>
</dbReference>
<keyword evidence="4" id="KW-1185">Reference proteome</keyword>
<dbReference type="PANTHER" id="PTHR11941">
    <property type="entry name" value="ENOYL-COA HYDRATASE-RELATED"/>
    <property type="match status" value="1"/>
</dbReference>
<sequence length="244" mass="27549">MASGKFRVEVRGKIAVVTTDCGENRFNLDFVNKLNKALDEVESNPNVQAVITTGIGKFFSNGLDVNWMGQVAKNNQVSELIKFFEGIHALNRRMITFPVPTIAAINGHCVAQGGFWALHHDYRLMRTKRSWFSLPEVHLKLPIGEHNIKLVRMKVNGDVARDSLVFGKWYSPEESLQAGFVDQLAEPEELLESAIKFAHQCLGTRGFDRGTLKAMKENVYKDLLDVEDTMPDLNRYTKLAKPKL</sequence>
<evidence type="ECO:0000313" key="5">
    <source>
        <dbReference type="RefSeq" id="XP_019629730.1"/>
    </source>
</evidence>
<dbReference type="FunFam" id="3.90.226.10:FF:000049">
    <property type="entry name" value="Enoyl-CoA delta isomerase 3"/>
    <property type="match status" value="1"/>
</dbReference>
<dbReference type="GO" id="GO:0004165">
    <property type="term" value="F:delta(3)-delta(2)-enoyl-CoA isomerase activity"/>
    <property type="evidence" value="ECO:0007669"/>
    <property type="project" value="UniProtKB-EC"/>
</dbReference>
<evidence type="ECO:0000313" key="4">
    <source>
        <dbReference type="Proteomes" id="UP000515135"/>
    </source>
</evidence>
<protein>
    <submittedName>
        <fullName evidence="5 6">Enoyl-CoA delta isomerase 3-like</fullName>
    </submittedName>
</protein>
<dbReference type="InterPro" id="IPR029045">
    <property type="entry name" value="ClpP/crotonase-like_dom_sf"/>
</dbReference>
<dbReference type="GO" id="GO:0006635">
    <property type="term" value="P:fatty acid beta-oxidation"/>
    <property type="evidence" value="ECO:0007669"/>
    <property type="project" value="TreeGrafter"/>
</dbReference>
<reference evidence="5 6" key="1">
    <citation type="submission" date="2025-04" db="UniProtKB">
        <authorList>
            <consortium name="RefSeq"/>
        </authorList>
    </citation>
    <scope>IDENTIFICATION</scope>
    <source>
        <tissue evidence="5 6">Gonad</tissue>
    </source>
</reference>
<evidence type="ECO:0000313" key="6">
    <source>
        <dbReference type="RefSeq" id="XP_019629731.1"/>
    </source>
</evidence>
<evidence type="ECO:0000256" key="2">
    <source>
        <dbReference type="ARBA" id="ARBA00000765"/>
    </source>
</evidence>
<keyword evidence="3" id="KW-0443">Lipid metabolism</keyword>
<proteinExistence type="predicted"/>
<evidence type="ECO:0000256" key="3">
    <source>
        <dbReference type="ARBA" id="ARBA00023098"/>
    </source>
</evidence>
<dbReference type="Proteomes" id="UP000515135">
    <property type="component" value="Unplaced"/>
</dbReference>
<dbReference type="OrthoDB" id="1696280at2759"/>